<dbReference type="AlphaFoldDB" id="A0A1A9ZQR4"/>
<dbReference type="VEuPathDB" id="VectorBase:GPAI022124"/>
<keyword evidence="2" id="KW-1185">Reference proteome</keyword>
<organism evidence="1 2">
    <name type="scientific">Glossina pallidipes</name>
    <name type="common">Tsetse fly</name>
    <dbReference type="NCBI Taxonomy" id="7398"/>
    <lineage>
        <taxon>Eukaryota</taxon>
        <taxon>Metazoa</taxon>
        <taxon>Ecdysozoa</taxon>
        <taxon>Arthropoda</taxon>
        <taxon>Hexapoda</taxon>
        <taxon>Insecta</taxon>
        <taxon>Pterygota</taxon>
        <taxon>Neoptera</taxon>
        <taxon>Endopterygota</taxon>
        <taxon>Diptera</taxon>
        <taxon>Brachycera</taxon>
        <taxon>Muscomorpha</taxon>
        <taxon>Hippoboscoidea</taxon>
        <taxon>Glossinidae</taxon>
        <taxon>Glossina</taxon>
    </lineage>
</organism>
<reference evidence="2" key="1">
    <citation type="submission" date="2014-03" db="EMBL/GenBank/DDBJ databases">
        <authorList>
            <person name="Aksoy S."/>
            <person name="Warren W."/>
            <person name="Wilson R.K."/>
        </authorList>
    </citation>
    <scope>NUCLEOTIDE SEQUENCE [LARGE SCALE GENOMIC DNA]</scope>
    <source>
        <strain evidence="2">IAEA</strain>
    </source>
</reference>
<reference evidence="1" key="2">
    <citation type="submission" date="2020-05" db="UniProtKB">
        <authorList>
            <consortium name="EnsemblMetazoa"/>
        </authorList>
    </citation>
    <scope>IDENTIFICATION</scope>
    <source>
        <strain evidence="1">IAEA</strain>
    </source>
</reference>
<sequence>MPPHSESCSPRFIISAGFKDPRWQILDLSIIGTSPRSISIGSFVVPLTFQLNFMEHVPPYVCCNCLASAGNKEMHIRYEWAFVCAIVMRLRKIDNFIIYIQNSCQVLLKESFQSNLSISTTSLKYIFNITVELAISELPSKCRQPAEWNLRINHCTVSHEAQQCSTNC</sequence>
<protein>
    <submittedName>
        <fullName evidence="1">Uncharacterized protein</fullName>
    </submittedName>
</protein>
<proteinExistence type="predicted"/>
<dbReference type="EnsemblMetazoa" id="GPAI022124-RA">
    <property type="protein sequence ID" value="GPAI022124-PA"/>
    <property type="gene ID" value="GPAI022124"/>
</dbReference>
<dbReference type="Proteomes" id="UP000092445">
    <property type="component" value="Unassembled WGS sequence"/>
</dbReference>
<name>A0A1A9ZQR4_GLOPL</name>
<evidence type="ECO:0000313" key="2">
    <source>
        <dbReference type="Proteomes" id="UP000092445"/>
    </source>
</evidence>
<accession>A0A1A9ZQR4</accession>
<evidence type="ECO:0000313" key="1">
    <source>
        <dbReference type="EnsemblMetazoa" id="GPAI022124-PA"/>
    </source>
</evidence>